<dbReference type="GO" id="GO:0005840">
    <property type="term" value="C:ribosome"/>
    <property type="evidence" value="ECO:0007669"/>
    <property type="project" value="UniProtKB-KW"/>
</dbReference>
<keyword evidence="2" id="KW-1185">Reference proteome</keyword>
<keyword evidence="1" id="KW-0687">Ribonucleoprotein</keyword>
<evidence type="ECO:0000313" key="1">
    <source>
        <dbReference type="EMBL" id="ORD95109.1"/>
    </source>
</evidence>
<dbReference type="OrthoDB" id="272303at2759"/>
<dbReference type="EMBL" id="LWDP01000002">
    <property type="protein sequence ID" value="ORD95109.1"/>
    <property type="molecule type" value="Genomic_DNA"/>
</dbReference>
<dbReference type="Proteomes" id="UP000192639">
    <property type="component" value="Unassembled WGS sequence"/>
</dbReference>
<gene>
    <name evidence="1" type="ORF">ECANGB1_2469</name>
</gene>
<reference evidence="1 2" key="1">
    <citation type="journal article" date="2017" name="Environ. Microbiol.">
        <title>Decay of the glycolytic pathway and adaptation to intranuclear parasitism within Enterocytozoonidae microsporidia.</title>
        <authorList>
            <person name="Wiredu Boakye D."/>
            <person name="Jaroenlak P."/>
            <person name="Prachumwat A."/>
            <person name="Williams T.A."/>
            <person name="Bateman K.S."/>
            <person name="Itsathitphaisarn O."/>
            <person name="Sritunyalucksana K."/>
            <person name="Paszkiewicz K.H."/>
            <person name="Moore K.A."/>
            <person name="Stentiford G.D."/>
            <person name="Williams B.A."/>
        </authorList>
    </citation>
    <scope>NUCLEOTIDE SEQUENCE [LARGE SCALE GENOMIC DNA]</scope>
    <source>
        <strain evidence="1 2">GB1</strain>
    </source>
</reference>
<evidence type="ECO:0000313" key="2">
    <source>
        <dbReference type="Proteomes" id="UP000192639"/>
    </source>
</evidence>
<comment type="caution">
    <text evidence="1">The sequence shown here is derived from an EMBL/GenBank/DDBJ whole genome shotgun (WGS) entry which is preliminary data.</text>
</comment>
<sequence length="106" mass="12698">MIAEPILFIPTIFTDVHKTNLEIFEEYITIIDKKKGSADNKNIRSHTFKMLKPLLDEYPELRDGVNDLYELSDYFEFIERIKGMNVDKKVLELRPNLRKCYFEHKE</sequence>
<accession>A0A1Y1S9H1</accession>
<organism evidence="1 2">
    <name type="scientific">Enterospora canceri</name>
    <dbReference type="NCBI Taxonomy" id="1081671"/>
    <lineage>
        <taxon>Eukaryota</taxon>
        <taxon>Fungi</taxon>
        <taxon>Fungi incertae sedis</taxon>
        <taxon>Microsporidia</taxon>
        <taxon>Enterocytozoonidae</taxon>
        <taxon>Enterospora</taxon>
    </lineage>
</organism>
<name>A0A1Y1S9H1_9MICR</name>
<dbReference type="VEuPathDB" id="MicrosporidiaDB:ECANGB1_2469"/>
<protein>
    <submittedName>
        <fullName evidence="1">LSU ribosomal protein L44E4</fullName>
    </submittedName>
</protein>
<keyword evidence="1" id="KW-0689">Ribosomal protein</keyword>
<dbReference type="AlphaFoldDB" id="A0A1Y1S9H1"/>
<proteinExistence type="predicted"/>